<dbReference type="EMBL" id="BARW01035486">
    <property type="protein sequence ID" value="GAJ20767.1"/>
    <property type="molecule type" value="Genomic_DNA"/>
</dbReference>
<reference evidence="2" key="1">
    <citation type="journal article" date="2014" name="Front. Microbiol.">
        <title>High frequency of phylogenetically diverse reductive dehalogenase-homologous genes in deep subseafloor sedimentary metagenomes.</title>
        <authorList>
            <person name="Kawai M."/>
            <person name="Futagami T."/>
            <person name="Toyoda A."/>
            <person name="Takaki Y."/>
            <person name="Nishi S."/>
            <person name="Hori S."/>
            <person name="Arai W."/>
            <person name="Tsubouchi T."/>
            <person name="Morono Y."/>
            <person name="Uchiyama I."/>
            <person name="Ito T."/>
            <person name="Fujiyama A."/>
            <person name="Inagaki F."/>
            <person name="Takami H."/>
        </authorList>
    </citation>
    <scope>NUCLEOTIDE SEQUENCE</scope>
    <source>
        <strain evidence="2">Expedition CK06-06</strain>
    </source>
</reference>
<dbReference type="InterPro" id="IPR055235">
    <property type="entry name" value="ASD1_cat"/>
</dbReference>
<dbReference type="GO" id="GO:0000272">
    <property type="term" value="P:polysaccharide catabolic process"/>
    <property type="evidence" value="ECO:0007669"/>
    <property type="project" value="TreeGrafter"/>
</dbReference>
<dbReference type="AlphaFoldDB" id="X1VMG8"/>
<protein>
    <recommendedName>
        <fullName evidence="1">Alpha-L-arabinofuranosidase 1 catalytic domain-containing protein</fullName>
    </recommendedName>
</protein>
<dbReference type="SUPFAM" id="SSF51445">
    <property type="entry name" value="(Trans)glycosidases"/>
    <property type="match status" value="1"/>
</dbReference>
<dbReference type="PANTHER" id="PTHR43576:SF2">
    <property type="entry name" value="INTRACELLULAR EXO-ALPHA-L-ARABINOFURANOSIDASE 2"/>
    <property type="match status" value="1"/>
</dbReference>
<proteinExistence type="predicted"/>
<gene>
    <name evidence="2" type="ORF">S12H4_55339</name>
</gene>
<dbReference type="Pfam" id="PF22848">
    <property type="entry name" value="ASD1_dom"/>
    <property type="match status" value="1"/>
</dbReference>
<accession>X1VMG8</accession>
<dbReference type="PANTHER" id="PTHR43576">
    <property type="entry name" value="ALPHA-L-ARABINOFURANOSIDASE C-RELATED"/>
    <property type="match status" value="1"/>
</dbReference>
<feature type="domain" description="Alpha-L-arabinofuranosidase 1 catalytic" evidence="1">
    <location>
        <begin position="38"/>
        <end position="191"/>
    </location>
</feature>
<organism evidence="2">
    <name type="scientific">marine sediment metagenome</name>
    <dbReference type="NCBI Taxonomy" id="412755"/>
    <lineage>
        <taxon>unclassified sequences</taxon>
        <taxon>metagenomes</taxon>
        <taxon>ecological metagenomes</taxon>
    </lineage>
</organism>
<feature type="non-terminal residue" evidence="2">
    <location>
        <position position="1"/>
    </location>
</feature>
<dbReference type="InterPro" id="IPR017853">
    <property type="entry name" value="GH"/>
</dbReference>
<comment type="caution">
    <text evidence="2">The sequence shown here is derived from an EMBL/GenBank/DDBJ whole genome shotgun (WGS) entry which is preliminary data.</text>
</comment>
<evidence type="ECO:0000259" key="1">
    <source>
        <dbReference type="Pfam" id="PF22848"/>
    </source>
</evidence>
<name>X1VMG8_9ZZZZ</name>
<sequence length="209" mass="24059">YSHFAEHLGRCIYGGIWVGKDSKIENDQGIRCDTMKALKKLALPAIRWPGGCFADTYHWREGIGPAGQRPKRHNLWWNQPETNQFGTEEFMQLCRMTDSEPYICLNVGSGTVEEARSWVEYCNSNQPTSLVKERGKNGHRESYNVKFWGIGNENGGCGGHMRPEYYADLYRRFATYVRKTTGEEAKLIACSPLIFIFHIHHKTFDSTVW</sequence>
<evidence type="ECO:0000313" key="2">
    <source>
        <dbReference type="EMBL" id="GAJ20767.1"/>
    </source>
</evidence>
<dbReference type="Gene3D" id="3.20.20.80">
    <property type="entry name" value="Glycosidases"/>
    <property type="match status" value="1"/>
</dbReference>